<sequence length="380" mass="43389">MDDPNITMEEYIDSKKKKLEDKAEHLIGKLPAIVFNDIFDVTFSRKPTVSPLDNNEINFNISFDESDDENYIIVFDENSFSCKMVSVDNLKTDSKNENDKVNTPSSPSPEPTIGYFDDLDFFEGFENEFPAIIYNDLKSKSDPLNEPFVSSQHIDKFETSLLMDMTRALNTVTSRDSSRYRIGRLTRMSNTEMGLDVADTLCFQLGKARRRMTWRQFILALGLHSEKEMTKLGFGSYWSGSKRVIPDKVDLRDYWIEISISSRGQGRKKGTGVDLFYLRTIDRETANILYLLAHYLFHHAEGRKNGVRLFRGYYIGRLAAHFVLLGDQGLRGLSVVVSELPVIDLHGLGRLNIYVRFGDVRAWVSLRQENKDAPAADEGA</sequence>
<proteinExistence type="predicted"/>
<accession>A0A6L2MDY1</accession>
<dbReference type="AlphaFoldDB" id="A0A6L2MDY1"/>
<evidence type="ECO:0000313" key="1">
    <source>
        <dbReference type="EMBL" id="GEU70694.1"/>
    </source>
</evidence>
<gene>
    <name evidence="1" type="ORF">Tci_042672</name>
</gene>
<comment type="caution">
    <text evidence="1">The sequence shown here is derived from an EMBL/GenBank/DDBJ whole genome shotgun (WGS) entry which is preliminary data.</text>
</comment>
<organism evidence="1">
    <name type="scientific">Tanacetum cinerariifolium</name>
    <name type="common">Dalmatian daisy</name>
    <name type="synonym">Chrysanthemum cinerariifolium</name>
    <dbReference type="NCBI Taxonomy" id="118510"/>
    <lineage>
        <taxon>Eukaryota</taxon>
        <taxon>Viridiplantae</taxon>
        <taxon>Streptophyta</taxon>
        <taxon>Embryophyta</taxon>
        <taxon>Tracheophyta</taxon>
        <taxon>Spermatophyta</taxon>
        <taxon>Magnoliopsida</taxon>
        <taxon>eudicotyledons</taxon>
        <taxon>Gunneridae</taxon>
        <taxon>Pentapetalae</taxon>
        <taxon>asterids</taxon>
        <taxon>campanulids</taxon>
        <taxon>Asterales</taxon>
        <taxon>Asteraceae</taxon>
        <taxon>Asteroideae</taxon>
        <taxon>Anthemideae</taxon>
        <taxon>Anthemidinae</taxon>
        <taxon>Tanacetum</taxon>
    </lineage>
</organism>
<reference evidence="1" key="1">
    <citation type="journal article" date="2019" name="Sci. Rep.">
        <title>Draft genome of Tanacetum cinerariifolium, the natural source of mosquito coil.</title>
        <authorList>
            <person name="Yamashiro T."/>
            <person name="Shiraishi A."/>
            <person name="Satake H."/>
            <person name="Nakayama K."/>
        </authorList>
    </citation>
    <scope>NUCLEOTIDE SEQUENCE</scope>
</reference>
<name>A0A6L2MDY1_TANCI</name>
<dbReference type="EMBL" id="BKCJ010006164">
    <property type="protein sequence ID" value="GEU70694.1"/>
    <property type="molecule type" value="Genomic_DNA"/>
</dbReference>
<protein>
    <submittedName>
        <fullName evidence="1">Uncharacterized protein</fullName>
    </submittedName>
</protein>